<dbReference type="Proteomes" id="UP001620626">
    <property type="component" value="Unassembled WGS sequence"/>
</dbReference>
<reference evidence="3 5" key="1">
    <citation type="submission" date="2024-10" db="EMBL/GenBank/DDBJ databases">
        <authorList>
            <person name="Kim D."/>
        </authorList>
    </citation>
    <scope>NUCLEOTIDE SEQUENCE [LARGE SCALE GENOMIC DNA]</scope>
    <source>
        <strain evidence="3">BH-2024</strain>
    </source>
</reference>
<proteinExistence type="predicted"/>
<evidence type="ECO:0000313" key="4">
    <source>
        <dbReference type="EMBL" id="KAL3112076.1"/>
    </source>
</evidence>
<feature type="signal peptide" evidence="2">
    <location>
        <begin position="1"/>
        <end position="22"/>
    </location>
</feature>
<accession>A0ABD2JA19</accession>
<protein>
    <submittedName>
        <fullName evidence="3">Uncharacterized protein</fullName>
    </submittedName>
</protein>
<feature type="compositionally biased region" description="Low complexity" evidence="1">
    <location>
        <begin position="43"/>
        <end position="52"/>
    </location>
</feature>
<organism evidence="3 5">
    <name type="scientific">Heterodera trifolii</name>
    <dbReference type="NCBI Taxonomy" id="157864"/>
    <lineage>
        <taxon>Eukaryota</taxon>
        <taxon>Metazoa</taxon>
        <taxon>Ecdysozoa</taxon>
        <taxon>Nematoda</taxon>
        <taxon>Chromadorea</taxon>
        <taxon>Rhabditida</taxon>
        <taxon>Tylenchina</taxon>
        <taxon>Tylenchomorpha</taxon>
        <taxon>Tylenchoidea</taxon>
        <taxon>Heteroderidae</taxon>
        <taxon>Heteroderinae</taxon>
        <taxon>Heterodera</taxon>
    </lineage>
</organism>
<sequence length="70" mass="7669">MKFAPLALLVILLVSLVGAVSANSNNPSDADAANNGGMRIKRQQQQWRWSPQQQRWVPTNIANVNIAQNG</sequence>
<feature type="chain" id="PRO_5044724156" evidence="2">
    <location>
        <begin position="23"/>
        <end position="70"/>
    </location>
</feature>
<dbReference type="AlphaFoldDB" id="A0ABD2JA19"/>
<evidence type="ECO:0000256" key="2">
    <source>
        <dbReference type="SAM" id="SignalP"/>
    </source>
</evidence>
<dbReference type="EMBL" id="JBICBT010000482">
    <property type="protein sequence ID" value="KAL3112076.1"/>
    <property type="molecule type" value="Genomic_DNA"/>
</dbReference>
<feature type="compositionally biased region" description="Low complexity" evidence="1">
    <location>
        <begin position="24"/>
        <end position="35"/>
    </location>
</feature>
<keyword evidence="5" id="KW-1185">Reference proteome</keyword>
<keyword evidence="2" id="KW-0732">Signal</keyword>
<feature type="region of interest" description="Disordered" evidence="1">
    <location>
        <begin position="24"/>
        <end position="52"/>
    </location>
</feature>
<evidence type="ECO:0000256" key="1">
    <source>
        <dbReference type="SAM" id="MobiDB-lite"/>
    </source>
</evidence>
<dbReference type="EMBL" id="JBICBT010001021">
    <property type="protein sequence ID" value="KAL3087454.1"/>
    <property type="molecule type" value="Genomic_DNA"/>
</dbReference>
<evidence type="ECO:0000313" key="3">
    <source>
        <dbReference type="EMBL" id="KAL3087454.1"/>
    </source>
</evidence>
<evidence type="ECO:0000313" key="5">
    <source>
        <dbReference type="Proteomes" id="UP001620626"/>
    </source>
</evidence>
<gene>
    <name evidence="4" type="ORF">niasHT_010702</name>
    <name evidence="3" type="ORF">niasHT_023702</name>
</gene>
<name>A0ABD2JA19_9BILA</name>
<comment type="caution">
    <text evidence="3">The sequence shown here is derived from an EMBL/GenBank/DDBJ whole genome shotgun (WGS) entry which is preliminary data.</text>
</comment>